<organism evidence="2">
    <name type="scientific">Medioppia subpectinata</name>
    <dbReference type="NCBI Taxonomy" id="1979941"/>
    <lineage>
        <taxon>Eukaryota</taxon>
        <taxon>Metazoa</taxon>
        <taxon>Ecdysozoa</taxon>
        <taxon>Arthropoda</taxon>
        <taxon>Chelicerata</taxon>
        <taxon>Arachnida</taxon>
        <taxon>Acari</taxon>
        <taxon>Acariformes</taxon>
        <taxon>Sarcoptiformes</taxon>
        <taxon>Oribatida</taxon>
        <taxon>Brachypylina</taxon>
        <taxon>Oppioidea</taxon>
        <taxon>Oppiidae</taxon>
        <taxon>Medioppia</taxon>
    </lineage>
</organism>
<feature type="domain" description="MD-2-related lipid-recognition" evidence="1">
    <location>
        <begin position="8"/>
        <end position="93"/>
    </location>
</feature>
<dbReference type="Pfam" id="PF02221">
    <property type="entry name" value="E1_DerP2_DerF2"/>
    <property type="match status" value="1"/>
</dbReference>
<dbReference type="Gene3D" id="2.60.40.770">
    <property type="match status" value="1"/>
</dbReference>
<keyword evidence="3" id="KW-1185">Reference proteome</keyword>
<gene>
    <name evidence="2" type="ORF">OSB1V03_LOCUS15301</name>
</gene>
<dbReference type="AlphaFoldDB" id="A0A7R9Q8G7"/>
<dbReference type="SUPFAM" id="SSF81296">
    <property type="entry name" value="E set domains"/>
    <property type="match status" value="1"/>
</dbReference>
<proteinExistence type="predicted"/>
<dbReference type="Proteomes" id="UP000759131">
    <property type="component" value="Unassembled WGS sequence"/>
</dbReference>
<dbReference type="InterPro" id="IPR003172">
    <property type="entry name" value="ML_dom"/>
</dbReference>
<name>A0A7R9Q8G7_9ACAR</name>
<dbReference type="OrthoDB" id="6489465at2759"/>
<evidence type="ECO:0000259" key="1">
    <source>
        <dbReference type="Pfam" id="PF02221"/>
    </source>
</evidence>
<evidence type="ECO:0000313" key="2">
    <source>
        <dbReference type="EMBL" id="CAD7634909.1"/>
    </source>
</evidence>
<evidence type="ECO:0000313" key="3">
    <source>
        <dbReference type="Proteomes" id="UP000759131"/>
    </source>
</evidence>
<accession>A0A7R9Q8G7</accession>
<protein>
    <recommendedName>
        <fullName evidence="1">MD-2-related lipid-recognition domain-containing protein</fullName>
    </recommendedName>
</protein>
<reference evidence="2" key="1">
    <citation type="submission" date="2020-11" db="EMBL/GenBank/DDBJ databases">
        <authorList>
            <person name="Tran Van P."/>
        </authorList>
    </citation>
    <scope>NUCLEOTIDE SEQUENCE</scope>
</reference>
<dbReference type="EMBL" id="OC870163">
    <property type="protein sequence ID" value="CAD7634909.1"/>
    <property type="molecule type" value="Genomic_DNA"/>
</dbReference>
<dbReference type="EMBL" id="CAJPIZ010015588">
    <property type="protein sequence ID" value="CAG2115339.1"/>
    <property type="molecule type" value="Genomic_DNA"/>
</dbReference>
<dbReference type="InterPro" id="IPR014756">
    <property type="entry name" value="Ig_E-set"/>
</dbReference>
<sequence length="99" mass="10830">MVANIAYNGDQDSTKAAWDLHAILEGGLDLDFSTLILGFDSDGCRDTPCPIKTGETKKFTYRLTIPDSTPTDIKADVKARLIGDYGDLFCGSVNKEIKR</sequence>